<sequence length="324" mass="36279">MTMNTIILAALKQVLTLVCGLGTHKKLFILIYHRVLDEPDFMRPGEVDKQTFSWQMALLAKYFHVLSVSDALEKLKTNSLPARAVCITFDDGYADNLLNAVPILKKHQLSASFFIASGYLNGGRMWNDSIIEALRNMQQAELNLSGIDLGVYSIATSTQKYAAAQQIIKKLKYLQPAQRLYLSEQIAACVNGLPDNLMLTHEQLKQLQQHGMAIGGHTVTHPIMAKLDVNAALQEVIDNKNALEKLLKTQIDYFAYPNGKLGSDYLASQVDIIKTVGYQAAFSTHWGVVTANSDLWQLPRFTPWDKTPVKFMLRMVALYCNTVK</sequence>
<dbReference type="GO" id="GO:0005576">
    <property type="term" value="C:extracellular region"/>
    <property type="evidence" value="ECO:0007669"/>
    <property type="project" value="UniProtKB-SubCell"/>
</dbReference>
<dbReference type="Pfam" id="PF01522">
    <property type="entry name" value="Polysacc_deac_1"/>
    <property type="match status" value="1"/>
</dbReference>
<dbReference type="GO" id="GO:0016810">
    <property type="term" value="F:hydrolase activity, acting on carbon-nitrogen (but not peptide) bonds"/>
    <property type="evidence" value="ECO:0007669"/>
    <property type="project" value="InterPro"/>
</dbReference>
<gene>
    <name evidence="4" type="ORF">CRENPOLYSF1_340001</name>
</gene>
<evidence type="ECO:0000259" key="3">
    <source>
        <dbReference type="PROSITE" id="PS51677"/>
    </source>
</evidence>
<reference evidence="5" key="1">
    <citation type="submission" date="2017-02" db="EMBL/GenBank/DDBJ databases">
        <authorList>
            <person name="Daims H."/>
        </authorList>
    </citation>
    <scope>NUCLEOTIDE SEQUENCE [LARGE SCALE GENOMIC DNA]</scope>
</reference>
<dbReference type="Proteomes" id="UP000195667">
    <property type="component" value="Unassembled WGS sequence"/>
</dbReference>
<dbReference type="PANTHER" id="PTHR34216">
    <property type="match status" value="1"/>
</dbReference>
<name>A0A1R4H9Y0_9GAMM</name>
<accession>A0A1R4H9Y0</accession>
<dbReference type="InterPro" id="IPR051398">
    <property type="entry name" value="Polysacch_Deacetylase"/>
</dbReference>
<dbReference type="GO" id="GO:0005975">
    <property type="term" value="P:carbohydrate metabolic process"/>
    <property type="evidence" value="ECO:0007669"/>
    <property type="project" value="InterPro"/>
</dbReference>
<organism evidence="4 5">
    <name type="scientific">Crenothrix polyspora</name>
    <dbReference type="NCBI Taxonomy" id="360316"/>
    <lineage>
        <taxon>Bacteria</taxon>
        <taxon>Pseudomonadati</taxon>
        <taxon>Pseudomonadota</taxon>
        <taxon>Gammaproteobacteria</taxon>
        <taxon>Methylococcales</taxon>
        <taxon>Crenotrichaceae</taxon>
        <taxon>Crenothrix</taxon>
    </lineage>
</organism>
<protein>
    <submittedName>
        <fullName evidence="4">Polysaccharide deacetylase</fullName>
    </submittedName>
</protein>
<dbReference type="PANTHER" id="PTHR34216:SF3">
    <property type="entry name" value="POLY-BETA-1,6-N-ACETYL-D-GLUCOSAMINE N-DEACETYLASE"/>
    <property type="match status" value="1"/>
</dbReference>
<dbReference type="EMBL" id="FUKI01000109">
    <property type="protein sequence ID" value="SJM92831.1"/>
    <property type="molecule type" value="Genomic_DNA"/>
</dbReference>
<dbReference type="AlphaFoldDB" id="A0A1R4H9Y0"/>
<evidence type="ECO:0000313" key="4">
    <source>
        <dbReference type="EMBL" id="SJM92831.1"/>
    </source>
</evidence>
<evidence type="ECO:0000256" key="1">
    <source>
        <dbReference type="ARBA" id="ARBA00004613"/>
    </source>
</evidence>
<evidence type="ECO:0000313" key="5">
    <source>
        <dbReference type="Proteomes" id="UP000195667"/>
    </source>
</evidence>
<keyword evidence="5" id="KW-1185">Reference proteome</keyword>
<keyword evidence="2" id="KW-0732">Signal</keyword>
<dbReference type="InterPro" id="IPR002509">
    <property type="entry name" value="NODB_dom"/>
</dbReference>
<proteinExistence type="predicted"/>
<comment type="subcellular location">
    <subcellularLocation>
        <location evidence="1">Secreted</location>
    </subcellularLocation>
</comment>
<dbReference type="SUPFAM" id="SSF88713">
    <property type="entry name" value="Glycoside hydrolase/deacetylase"/>
    <property type="match status" value="1"/>
</dbReference>
<dbReference type="CDD" id="cd10918">
    <property type="entry name" value="CE4_NodB_like_5s_6s"/>
    <property type="match status" value="1"/>
</dbReference>
<evidence type="ECO:0000256" key="2">
    <source>
        <dbReference type="ARBA" id="ARBA00022729"/>
    </source>
</evidence>
<dbReference type="InterPro" id="IPR011330">
    <property type="entry name" value="Glyco_hydro/deAcase_b/a-brl"/>
</dbReference>
<dbReference type="PROSITE" id="PS51677">
    <property type="entry name" value="NODB"/>
    <property type="match status" value="1"/>
</dbReference>
<feature type="domain" description="NodB homology" evidence="3">
    <location>
        <begin position="83"/>
        <end position="324"/>
    </location>
</feature>
<dbReference type="Gene3D" id="3.20.20.370">
    <property type="entry name" value="Glycoside hydrolase/deacetylase"/>
    <property type="match status" value="1"/>
</dbReference>